<evidence type="ECO:0000256" key="8">
    <source>
        <dbReference type="NCBIfam" id="TIGR00517"/>
    </source>
</evidence>
<keyword evidence="2 7" id="KW-0444">Lipid biosynthesis</keyword>
<keyword evidence="3 7" id="KW-0597">Phosphoprotein</keyword>
<gene>
    <name evidence="7 11" type="primary">acpP</name>
    <name evidence="11" type="ORF">C7U55_08865</name>
</gene>
<comment type="caution">
    <text evidence="11">The sequence shown here is derived from an EMBL/GenBank/DDBJ whole genome shotgun (WGS) entry which is preliminary data.</text>
</comment>
<dbReference type="Pfam" id="PF00550">
    <property type="entry name" value="PP-binding"/>
    <property type="match status" value="1"/>
</dbReference>
<feature type="modified residue" description="O-(pantetheine 4'-phosphoryl)serine" evidence="7">
    <location>
        <position position="35"/>
    </location>
</feature>
<dbReference type="PROSITE" id="PS00012">
    <property type="entry name" value="PHOSPHOPANTETHEINE"/>
    <property type="match status" value="1"/>
</dbReference>
<comment type="function">
    <text evidence="7 9">Carrier of the growing fatty acid chain in fatty acid biosynthesis.</text>
</comment>
<dbReference type="EMBL" id="PYLP01000011">
    <property type="protein sequence ID" value="PST39772.1"/>
    <property type="molecule type" value="Genomic_DNA"/>
</dbReference>
<dbReference type="InterPro" id="IPR036736">
    <property type="entry name" value="ACP-like_sf"/>
</dbReference>
<comment type="subcellular location">
    <subcellularLocation>
        <location evidence="7">Cytoplasm</location>
    </subcellularLocation>
</comment>
<evidence type="ECO:0000256" key="1">
    <source>
        <dbReference type="ARBA" id="ARBA00022450"/>
    </source>
</evidence>
<evidence type="ECO:0000259" key="10">
    <source>
        <dbReference type="PROSITE" id="PS50075"/>
    </source>
</evidence>
<dbReference type="AlphaFoldDB" id="A0A2T3FWZ2"/>
<dbReference type="InterPro" id="IPR009081">
    <property type="entry name" value="PP-bd_ACP"/>
</dbReference>
<dbReference type="GO" id="GO:0000035">
    <property type="term" value="F:acyl binding"/>
    <property type="evidence" value="ECO:0007669"/>
    <property type="project" value="TreeGrafter"/>
</dbReference>
<accession>A0A2T3FWZ2</accession>
<evidence type="ECO:0000256" key="6">
    <source>
        <dbReference type="ARBA" id="ARBA00023160"/>
    </source>
</evidence>
<dbReference type="PANTHER" id="PTHR20863:SF76">
    <property type="entry name" value="CARRIER DOMAIN-CONTAINING PROTEIN"/>
    <property type="match status" value="1"/>
</dbReference>
<feature type="domain" description="Carrier" evidence="10">
    <location>
        <begin position="1"/>
        <end position="75"/>
    </location>
</feature>
<organism evidence="11 12">
    <name type="scientific">Faecalibacillus faecis</name>
    <dbReference type="NCBI Taxonomy" id="1982628"/>
    <lineage>
        <taxon>Bacteria</taxon>
        <taxon>Bacillati</taxon>
        <taxon>Bacillota</taxon>
        <taxon>Erysipelotrichia</taxon>
        <taxon>Erysipelotrichales</taxon>
        <taxon>Coprobacillaceae</taxon>
        <taxon>Faecalibacillus</taxon>
    </lineage>
</organism>
<evidence type="ECO:0000256" key="2">
    <source>
        <dbReference type="ARBA" id="ARBA00022516"/>
    </source>
</evidence>
<dbReference type="NCBIfam" id="TIGR00517">
    <property type="entry name" value="acyl_carrier"/>
    <property type="match status" value="1"/>
</dbReference>
<keyword evidence="5 7" id="KW-0443">Lipid metabolism</keyword>
<dbReference type="GO" id="GO:0005829">
    <property type="term" value="C:cytosol"/>
    <property type="evidence" value="ECO:0007669"/>
    <property type="project" value="TreeGrafter"/>
</dbReference>
<dbReference type="GO" id="GO:0016020">
    <property type="term" value="C:membrane"/>
    <property type="evidence" value="ECO:0007669"/>
    <property type="project" value="GOC"/>
</dbReference>
<dbReference type="GO" id="GO:0009245">
    <property type="term" value="P:lipid A biosynthetic process"/>
    <property type="evidence" value="ECO:0007669"/>
    <property type="project" value="TreeGrafter"/>
</dbReference>
<dbReference type="GeneID" id="77471199"/>
<dbReference type="RefSeq" id="WP_106988263.1">
    <property type="nucleotide sequence ID" value="NZ_JAQCYN010000003.1"/>
</dbReference>
<evidence type="ECO:0000256" key="3">
    <source>
        <dbReference type="ARBA" id="ARBA00022553"/>
    </source>
</evidence>
<dbReference type="Proteomes" id="UP000241201">
    <property type="component" value="Unassembled WGS sequence"/>
</dbReference>
<dbReference type="InterPro" id="IPR003231">
    <property type="entry name" value="ACP"/>
</dbReference>
<evidence type="ECO:0000313" key="11">
    <source>
        <dbReference type="EMBL" id="PST39772.1"/>
    </source>
</evidence>
<dbReference type="PANTHER" id="PTHR20863">
    <property type="entry name" value="ACYL CARRIER PROTEIN"/>
    <property type="match status" value="1"/>
</dbReference>
<name>A0A2T3FWZ2_9FIRM</name>
<dbReference type="SUPFAM" id="SSF47336">
    <property type="entry name" value="ACP-like"/>
    <property type="match status" value="1"/>
</dbReference>
<reference evidence="12" key="1">
    <citation type="submission" date="2018-03" db="EMBL/GenBank/DDBJ databases">
        <title>Lachnoclostridium SNUG30370 gen.nov., sp.nov., isolated from human faeces.</title>
        <authorList>
            <person name="Seo B."/>
            <person name="Jeon K."/>
            <person name="Ko G."/>
        </authorList>
    </citation>
    <scope>NUCLEOTIDE SEQUENCE [LARGE SCALE GENOMIC DNA]</scope>
    <source>
        <strain evidence="12">SNUG30370</strain>
    </source>
</reference>
<keyword evidence="4 7" id="KW-0276">Fatty acid metabolism</keyword>
<dbReference type="Gene3D" id="1.10.1200.10">
    <property type="entry name" value="ACP-like"/>
    <property type="match status" value="1"/>
</dbReference>
<comment type="similarity">
    <text evidence="7">Belongs to the acyl carrier protein (ACP) family.</text>
</comment>
<comment type="PTM">
    <text evidence="7">4'-phosphopantetheine is transferred from CoA to a specific serine of apo-ACP by AcpS. This modification is essential for activity because fatty acids are bound in thioester linkage to the sulfhydryl of the prosthetic group.</text>
</comment>
<dbReference type="UniPathway" id="UPA00094"/>
<evidence type="ECO:0000256" key="7">
    <source>
        <dbReference type="HAMAP-Rule" id="MF_01217"/>
    </source>
</evidence>
<sequence>MVLDQIKKILVETMDIEEEKITLDAKLKDDLNLDSLDSVELIMSAEEEFGIEIPDEDVMNFKTVNDIVNYIEEHK</sequence>
<dbReference type="NCBIfam" id="NF002148">
    <property type="entry name" value="PRK00982.1-2"/>
    <property type="match status" value="1"/>
</dbReference>
<dbReference type="NCBIfam" id="NF002150">
    <property type="entry name" value="PRK00982.1-4"/>
    <property type="match status" value="1"/>
</dbReference>
<dbReference type="GO" id="GO:0000036">
    <property type="term" value="F:acyl carrier activity"/>
    <property type="evidence" value="ECO:0007669"/>
    <property type="project" value="UniProtKB-UniRule"/>
</dbReference>
<keyword evidence="6 7" id="KW-0275">Fatty acid biosynthesis</keyword>
<comment type="PTM">
    <text evidence="9">4'-phosphopantetheine is transferred from CoA to a specific serine of apo-ACP by acpS.</text>
</comment>
<comment type="pathway">
    <text evidence="7 9">Lipid metabolism; fatty acid biosynthesis.</text>
</comment>
<evidence type="ECO:0000256" key="9">
    <source>
        <dbReference type="RuleBase" id="RU003545"/>
    </source>
</evidence>
<keyword evidence="7" id="KW-0963">Cytoplasm</keyword>
<keyword evidence="12" id="KW-1185">Reference proteome</keyword>
<evidence type="ECO:0000256" key="4">
    <source>
        <dbReference type="ARBA" id="ARBA00022832"/>
    </source>
</evidence>
<dbReference type="PROSITE" id="PS50075">
    <property type="entry name" value="CARRIER"/>
    <property type="match status" value="1"/>
</dbReference>
<protein>
    <recommendedName>
        <fullName evidence="7 8">Acyl carrier protein</fullName>
        <shortName evidence="7">ACP</shortName>
    </recommendedName>
</protein>
<dbReference type="InterPro" id="IPR006162">
    <property type="entry name" value="Ppantetheine_attach_site"/>
</dbReference>
<evidence type="ECO:0000313" key="12">
    <source>
        <dbReference type="Proteomes" id="UP000241201"/>
    </source>
</evidence>
<proteinExistence type="inferred from homology"/>
<evidence type="ECO:0000256" key="5">
    <source>
        <dbReference type="ARBA" id="ARBA00023098"/>
    </source>
</evidence>
<dbReference type="HAMAP" id="MF_01217">
    <property type="entry name" value="Acyl_carrier"/>
    <property type="match status" value="1"/>
</dbReference>
<keyword evidence="1 7" id="KW-0596">Phosphopantetheine</keyword>